<keyword evidence="1" id="KW-0997">Cell inner membrane</keyword>
<keyword evidence="1" id="KW-0472">Membrane</keyword>
<dbReference type="SUPFAM" id="SSF53448">
    <property type="entry name" value="Nucleotide-diphospho-sugar transferases"/>
    <property type="match status" value="1"/>
</dbReference>
<dbReference type="Pfam" id="PF00535">
    <property type="entry name" value="Glycos_transf_2"/>
    <property type="match status" value="1"/>
</dbReference>
<protein>
    <submittedName>
        <fullName evidence="3">Glycosyl transferase</fullName>
    </submittedName>
</protein>
<evidence type="ECO:0000313" key="3">
    <source>
        <dbReference type="EMBL" id="RON21615.1"/>
    </source>
</evidence>
<dbReference type="GO" id="GO:0016758">
    <property type="term" value="F:hexosyltransferase activity"/>
    <property type="evidence" value="ECO:0007669"/>
    <property type="project" value="UniProtKB-ARBA"/>
</dbReference>
<dbReference type="RefSeq" id="WP_123723157.1">
    <property type="nucleotide sequence ID" value="NZ_MOBN01000049.1"/>
</dbReference>
<name>A0A423I873_9PSED</name>
<reference evidence="3 4" key="1">
    <citation type="submission" date="2016-10" db="EMBL/GenBank/DDBJ databases">
        <title>Comparative genome analysis of multiple Pseudomonas spp. focuses on biocontrol and plant growth promoting traits.</title>
        <authorList>
            <person name="Tao X.-Y."/>
            <person name="Taylor C.G."/>
        </authorList>
    </citation>
    <scope>NUCLEOTIDE SEQUENCE [LARGE SCALE GENOMIC DNA]</scope>
    <source>
        <strain evidence="3 4">48C10</strain>
    </source>
</reference>
<dbReference type="PANTHER" id="PTHR22916:SF3">
    <property type="entry name" value="UDP-GLCNAC:BETAGAL BETA-1,3-N-ACETYLGLUCOSAMINYLTRANSFERASE-LIKE PROTEIN 1"/>
    <property type="match status" value="1"/>
</dbReference>
<evidence type="ECO:0000259" key="2">
    <source>
        <dbReference type="Pfam" id="PF00535"/>
    </source>
</evidence>
<comment type="caution">
    <text evidence="3">The sequence shown here is derived from an EMBL/GenBank/DDBJ whole genome shotgun (WGS) entry which is preliminary data.</text>
</comment>
<dbReference type="Gene3D" id="3.90.550.10">
    <property type="entry name" value="Spore Coat Polysaccharide Biosynthesis Protein SpsA, Chain A"/>
    <property type="match status" value="1"/>
</dbReference>
<dbReference type="InterPro" id="IPR029044">
    <property type="entry name" value="Nucleotide-diphossugar_trans"/>
</dbReference>
<organism evidence="3 4">
    <name type="scientific">Pseudomonas lini</name>
    <dbReference type="NCBI Taxonomy" id="163011"/>
    <lineage>
        <taxon>Bacteria</taxon>
        <taxon>Pseudomonadati</taxon>
        <taxon>Pseudomonadota</taxon>
        <taxon>Gammaproteobacteria</taxon>
        <taxon>Pseudomonadales</taxon>
        <taxon>Pseudomonadaceae</taxon>
        <taxon>Pseudomonas</taxon>
    </lineage>
</organism>
<accession>A0A423I873</accession>
<feature type="domain" description="Glycosyltransferase 2-like" evidence="2">
    <location>
        <begin position="6"/>
        <end position="134"/>
    </location>
</feature>
<keyword evidence="3" id="KW-0808">Transferase</keyword>
<dbReference type="EMBL" id="MOBN01000049">
    <property type="protein sequence ID" value="RON21615.1"/>
    <property type="molecule type" value="Genomic_DNA"/>
</dbReference>
<evidence type="ECO:0000313" key="4">
    <source>
        <dbReference type="Proteomes" id="UP000284168"/>
    </source>
</evidence>
<evidence type="ECO:0000256" key="1">
    <source>
        <dbReference type="ARBA" id="ARBA00022519"/>
    </source>
</evidence>
<dbReference type="InterPro" id="IPR001173">
    <property type="entry name" value="Glyco_trans_2-like"/>
</dbReference>
<keyword evidence="1" id="KW-1003">Cell membrane</keyword>
<proteinExistence type="predicted"/>
<sequence>MVPLVSYIVPAYNHDQYVQCCLDSILADVYGNKEIVIIDDGSTDNTAKVIEQWLSRHAESINVIYKSRPNKGVTATINELTSLANGDFLRLGASDDYFLSGGSQKLVDYLLNCPDKLAVIGDSIVVDEHGKVIHDSGMTGLHRANKQRYLSEKGIIASVISDWAVAGPVPMVRRAFVTDGEGWDEGLRIDDWDFFLRIAAQGGLGFIDERVCAYRVHNTNTCRTPDVVSRIRNLEESGKVAKRHIAKFHGPYKKMLQAQCYLVDAKVAFLKHQWLKTSFYMAGYFAFNIAGELQGMSNSKKGGV</sequence>
<gene>
    <name evidence="3" type="ORF">BK663_28725</name>
</gene>
<dbReference type="PANTHER" id="PTHR22916">
    <property type="entry name" value="GLYCOSYLTRANSFERASE"/>
    <property type="match status" value="1"/>
</dbReference>
<dbReference type="AlphaFoldDB" id="A0A423I873"/>
<dbReference type="Proteomes" id="UP000284168">
    <property type="component" value="Unassembled WGS sequence"/>
</dbReference>